<accession>A0A3N1NU87</accession>
<feature type="transmembrane region" description="Helical" evidence="5">
    <location>
        <begin position="126"/>
        <end position="148"/>
    </location>
</feature>
<feature type="transmembrane region" description="Helical" evidence="5">
    <location>
        <begin position="361"/>
        <end position="380"/>
    </location>
</feature>
<evidence type="ECO:0000256" key="1">
    <source>
        <dbReference type="ARBA" id="ARBA00004141"/>
    </source>
</evidence>
<dbReference type="InterPro" id="IPR051533">
    <property type="entry name" value="WaaL-like"/>
</dbReference>
<evidence type="ECO:0000256" key="5">
    <source>
        <dbReference type="SAM" id="Phobius"/>
    </source>
</evidence>
<keyword evidence="2 5" id="KW-0812">Transmembrane</keyword>
<reference evidence="7 8" key="1">
    <citation type="submission" date="2018-11" db="EMBL/GenBank/DDBJ databases">
        <title>Genomic Encyclopedia of Type Strains, Phase IV (KMG-IV): sequencing the most valuable type-strain genomes for metagenomic binning, comparative biology and taxonomic classification.</title>
        <authorList>
            <person name="Goeker M."/>
        </authorList>
    </citation>
    <scope>NUCLEOTIDE SEQUENCE [LARGE SCALE GENOMIC DNA]</scope>
    <source>
        <strain evidence="7 8">DSM 16974</strain>
    </source>
</reference>
<proteinExistence type="predicted"/>
<dbReference type="OrthoDB" id="9768226at2"/>
<sequence length="410" mass="47923">MQELYFLKVKPLWNQFWKEGFSFWMICGYLFFEYVRPQSIVPSINFLPWTSILILLSALGLLFDSNRKWVSDRLNKWIIAFYLVILVSTYTGYNTAISRHYLEFFYTWLIIYFLIINTVTTKERFYIFLLIFLLASFKLSSHGAQVWVSRGFGFTKWGITGPRGFFGNSGELSIQMLVFFPVAYYLFIALKDYVKPWEKFILLLFIITPVMTILGASSRGAQLALSIQCIVMFYKQIFRVKVLLGISISVLVVMSLLPEEQKERFRTMGDDKTSEQRILYWTNGIEMIKDHPFFGVGFFNFVPYYERYYYGDMLYPEAELPHNIFIQVGTDTGLVGLFIYIVMLSRFLLKKKATGNSKDDIFFLNIQKGISIGILGFVVAGQFVSVVYYPFMWIGLALYVSLQNCFRKEI</sequence>
<organism evidence="7 8">
    <name type="scientific">Marinimicrobium koreense</name>
    <dbReference type="NCBI Taxonomy" id="306545"/>
    <lineage>
        <taxon>Bacteria</taxon>
        <taxon>Pseudomonadati</taxon>
        <taxon>Pseudomonadota</taxon>
        <taxon>Gammaproteobacteria</taxon>
        <taxon>Cellvibrionales</taxon>
        <taxon>Cellvibrionaceae</taxon>
        <taxon>Marinimicrobium</taxon>
    </lineage>
</organism>
<comment type="caution">
    <text evidence="7">The sequence shown here is derived from an EMBL/GenBank/DDBJ whole genome shotgun (WGS) entry which is preliminary data.</text>
</comment>
<name>A0A3N1NU87_9GAMM</name>
<evidence type="ECO:0000256" key="4">
    <source>
        <dbReference type="ARBA" id="ARBA00023136"/>
    </source>
</evidence>
<evidence type="ECO:0000313" key="8">
    <source>
        <dbReference type="Proteomes" id="UP000273643"/>
    </source>
</evidence>
<dbReference type="RefSeq" id="WP_123639381.1">
    <property type="nucleotide sequence ID" value="NZ_RJUK01000003.1"/>
</dbReference>
<dbReference type="PANTHER" id="PTHR37422">
    <property type="entry name" value="TEICHURONIC ACID BIOSYNTHESIS PROTEIN TUAE"/>
    <property type="match status" value="1"/>
</dbReference>
<keyword evidence="8" id="KW-1185">Reference proteome</keyword>
<feature type="transmembrane region" description="Helical" evidence="5">
    <location>
        <begin position="74"/>
        <end position="93"/>
    </location>
</feature>
<dbReference type="PANTHER" id="PTHR37422:SF13">
    <property type="entry name" value="LIPOPOLYSACCHARIDE BIOSYNTHESIS PROTEIN PA4999-RELATED"/>
    <property type="match status" value="1"/>
</dbReference>
<keyword evidence="3 5" id="KW-1133">Transmembrane helix</keyword>
<dbReference type="EMBL" id="RJUK01000003">
    <property type="protein sequence ID" value="ROQ18060.1"/>
    <property type="molecule type" value="Genomic_DNA"/>
</dbReference>
<feature type="transmembrane region" description="Helical" evidence="5">
    <location>
        <begin position="44"/>
        <end position="62"/>
    </location>
</feature>
<gene>
    <name evidence="7" type="ORF">EDC38_3033</name>
</gene>
<protein>
    <submittedName>
        <fullName evidence="7">O-antigen ligase</fullName>
    </submittedName>
</protein>
<dbReference type="GO" id="GO:0016874">
    <property type="term" value="F:ligase activity"/>
    <property type="evidence" value="ECO:0007669"/>
    <property type="project" value="UniProtKB-KW"/>
</dbReference>
<feature type="domain" description="O-antigen ligase-related" evidence="6">
    <location>
        <begin position="205"/>
        <end position="341"/>
    </location>
</feature>
<dbReference type="InterPro" id="IPR007016">
    <property type="entry name" value="O-antigen_ligase-rel_domated"/>
</dbReference>
<evidence type="ECO:0000256" key="3">
    <source>
        <dbReference type="ARBA" id="ARBA00022989"/>
    </source>
</evidence>
<dbReference type="AlphaFoldDB" id="A0A3N1NU87"/>
<evidence type="ECO:0000259" key="6">
    <source>
        <dbReference type="Pfam" id="PF04932"/>
    </source>
</evidence>
<keyword evidence="7" id="KW-0436">Ligase</keyword>
<feature type="transmembrane region" description="Helical" evidence="5">
    <location>
        <begin position="324"/>
        <end position="349"/>
    </location>
</feature>
<dbReference type="Proteomes" id="UP000273643">
    <property type="component" value="Unassembled WGS sequence"/>
</dbReference>
<dbReference type="Pfam" id="PF04932">
    <property type="entry name" value="Wzy_C"/>
    <property type="match status" value="1"/>
</dbReference>
<comment type="subcellular location">
    <subcellularLocation>
        <location evidence="1">Membrane</location>
        <topology evidence="1">Multi-pass membrane protein</topology>
    </subcellularLocation>
</comment>
<dbReference type="GO" id="GO:0016020">
    <property type="term" value="C:membrane"/>
    <property type="evidence" value="ECO:0007669"/>
    <property type="project" value="UniProtKB-SubCell"/>
</dbReference>
<feature type="transmembrane region" description="Helical" evidence="5">
    <location>
        <begin position="172"/>
        <end position="188"/>
    </location>
</feature>
<feature type="transmembrane region" description="Helical" evidence="5">
    <location>
        <begin position="237"/>
        <end position="257"/>
    </location>
</feature>
<keyword evidence="4 5" id="KW-0472">Membrane</keyword>
<feature type="transmembrane region" description="Helical" evidence="5">
    <location>
        <begin position="278"/>
        <end position="304"/>
    </location>
</feature>
<evidence type="ECO:0000256" key="2">
    <source>
        <dbReference type="ARBA" id="ARBA00022692"/>
    </source>
</evidence>
<feature type="transmembrane region" description="Helical" evidence="5">
    <location>
        <begin position="200"/>
        <end position="217"/>
    </location>
</feature>
<feature type="transmembrane region" description="Helical" evidence="5">
    <location>
        <begin position="99"/>
        <end position="119"/>
    </location>
</feature>
<evidence type="ECO:0000313" key="7">
    <source>
        <dbReference type="EMBL" id="ROQ18060.1"/>
    </source>
</evidence>